<reference evidence="1 2" key="1">
    <citation type="journal article" date="2011" name="J. Biotechnol.">
        <title>High-quality genome sequence of Pichia pastoris CBS7435.</title>
        <authorList>
            <person name="Kuberl A."/>
            <person name="Schneider J."/>
            <person name="Thallinger G.G."/>
            <person name="Anderl I."/>
            <person name="Wibberg D."/>
            <person name="Hajek T."/>
            <person name="Jaenicke S."/>
            <person name="Brinkrolf K."/>
            <person name="Goesmann A."/>
            <person name="Szczepanowski R."/>
            <person name="Puhler A."/>
            <person name="Schwab H."/>
            <person name="Glieder A."/>
            <person name="Pichler H."/>
        </authorList>
    </citation>
    <scope>NUCLEOTIDE SEQUENCE [LARGE SCALE GENOMIC DNA]</scope>
    <source>
        <strain evidence="2">ATCC 76273 / CBS 7435 / CECT 11047 / NRRL Y-11430 / Wegner 21-1</strain>
    </source>
</reference>
<reference evidence="1 2" key="2">
    <citation type="journal article" date="2016" name="FEMS Yeast Res.">
        <title>Curation of the genome annotation of Pichia pastoris (Komagataella phaffii) CBS7435 from gene level to protein function.</title>
        <authorList>
            <person name="Valli M."/>
            <person name="Tatto N.E."/>
            <person name="Peymann A."/>
            <person name="Gruber C."/>
            <person name="Landes N."/>
            <person name="Ekker H."/>
            <person name="Thallinger G.G."/>
            <person name="Mattanovich D."/>
            <person name="Gasser B."/>
            <person name="Graf A.B."/>
        </authorList>
    </citation>
    <scope>GENOME REANNOTATION</scope>
    <source>
        <strain evidence="1 2">ATCC 76273 / CBS 7435 / CECT 11047 / NRRL Y-11430 / Wegner 21-1</strain>
    </source>
</reference>
<dbReference type="EMBL" id="FR839629">
    <property type="protein sequence ID" value="SCV12113.1"/>
    <property type="molecule type" value="Genomic_DNA"/>
</dbReference>
<proteinExistence type="predicted"/>
<accession>A0A1G4KQ45</accession>
<organism evidence="1 2">
    <name type="scientific">Komagataella phaffii (strain ATCC 76273 / CBS 7435 / CECT 11047 / NRRL Y-11430 / Wegner 21-1)</name>
    <name type="common">Yeast</name>
    <name type="synonym">Pichia pastoris</name>
    <dbReference type="NCBI Taxonomy" id="981350"/>
    <lineage>
        <taxon>Eukaryota</taxon>
        <taxon>Fungi</taxon>
        <taxon>Dikarya</taxon>
        <taxon>Ascomycota</taxon>
        <taxon>Saccharomycotina</taxon>
        <taxon>Pichiomycetes</taxon>
        <taxon>Pichiales</taxon>
        <taxon>Pichiaceae</taxon>
        <taxon>Komagataella</taxon>
    </lineage>
</organism>
<name>A0A1G4KQ45_KOMPC</name>
<evidence type="ECO:0000313" key="2">
    <source>
        <dbReference type="Proteomes" id="UP000006853"/>
    </source>
</evidence>
<dbReference type="Proteomes" id="UP000006853">
    <property type="component" value="Chromosome 2"/>
</dbReference>
<keyword evidence="2" id="KW-1185">Reference proteome</keyword>
<protein>
    <submittedName>
        <fullName evidence="1">Uncharacterized protein</fullName>
    </submittedName>
</protein>
<sequence>MKLGKNYDPAVFPLILVPCFNRNDGPHAEKSSPDVRLVSGWLKSTPHIYVHQGKTSNPRSYRFRGVYTDCSGSTEIITVQKH</sequence>
<gene>
    <name evidence="1" type="ordered locus">PP7435_Chr2-2595</name>
</gene>
<dbReference type="AlphaFoldDB" id="A0A1G4KQ45"/>
<evidence type="ECO:0000313" key="1">
    <source>
        <dbReference type="EMBL" id="SCV12113.1"/>
    </source>
</evidence>